<dbReference type="PANTHER" id="PTHR35851">
    <property type="entry name" value="CELL DIVISION PROTEIN FTSQ"/>
    <property type="match status" value="1"/>
</dbReference>
<dbReference type="EMBL" id="CAFBQP010000124">
    <property type="protein sequence ID" value="CAB5068049.1"/>
    <property type="molecule type" value="Genomic_DNA"/>
</dbReference>
<dbReference type="InterPro" id="IPR013685">
    <property type="entry name" value="POTRA_FtsQ_type"/>
</dbReference>
<keyword evidence="7" id="KW-0131">Cell cycle</keyword>
<dbReference type="PANTHER" id="PTHR35851:SF1">
    <property type="entry name" value="CELL DIVISION PROTEIN FTSQ"/>
    <property type="match status" value="1"/>
</dbReference>
<feature type="transmembrane region" description="Helical" evidence="9">
    <location>
        <begin position="129"/>
        <end position="155"/>
    </location>
</feature>
<protein>
    <submittedName>
        <fullName evidence="11">Unannotated protein</fullName>
    </submittedName>
</protein>
<comment type="subcellular location">
    <subcellularLocation>
        <location evidence="1">Membrane</location>
    </subcellularLocation>
</comment>
<evidence type="ECO:0000256" key="9">
    <source>
        <dbReference type="SAM" id="Phobius"/>
    </source>
</evidence>
<evidence type="ECO:0000259" key="10">
    <source>
        <dbReference type="PROSITE" id="PS51779"/>
    </source>
</evidence>
<dbReference type="GO" id="GO:0090529">
    <property type="term" value="P:cell septum assembly"/>
    <property type="evidence" value="ECO:0007669"/>
    <property type="project" value="InterPro"/>
</dbReference>
<dbReference type="Pfam" id="PF08478">
    <property type="entry name" value="POTRA_1"/>
    <property type="match status" value="1"/>
</dbReference>
<dbReference type="Gene3D" id="3.10.20.310">
    <property type="entry name" value="membrane protein fhac"/>
    <property type="match status" value="1"/>
</dbReference>
<keyword evidence="4 9" id="KW-0812">Transmembrane</keyword>
<keyword evidence="3" id="KW-0132">Cell division</keyword>
<reference evidence="11" key="1">
    <citation type="submission" date="2020-05" db="EMBL/GenBank/DDBJ databases">
        <authorList>
            <person name="Chiriac C."/>
            <person name="Salcher M."/>
            <person name="Ghai R."/>
            <person name="Kavagutti S V."/>
        </authorList>
    </citation>
    <scope>NUCLEOTIDE SEQUENCE</scope>
</reference>
<evidence type="ECO:0000256" key="7">
    <source>
        <dbReference type="ARBA" id="ARBA00023306"/>
    </source>
</evidence>
<name>A0A6J6NX03_9ZZZZ</name>
<keyword evidence="5 9" id="KW-1133">Transmembrane helix</keyword>
<feature type="domain" description="POTRA" evidence="10">
    <location>
        <begin position="154"/>
        <end position="222"/>
    </location>
</feature>
<evidence type="ECO:0000313" key="14">
    <source>
        <dbReference type="EMBL" id="CAB5068049.1"/>
    </source>
</evidence>
<keyword evidence="6 9" id="KW-0472">Membrane</keyword>
<evidence type="ECO:0000313" key="12">
    <source>
        <dbReference type="EMBL" id="CAB4751628.1"/>
    </source>
</evidence>
<evidence type="ECO:0000256" key="5">
    <source>
        <dbReference type="ARBA" id="ARBA00022989"/>
    </source>
</evidence>
<accession>A0A6J6NX03</accession>
<dbReference type="EMBL" id="CAEZYY010000011">
    <property type="protein sequence ID" value="CAB4751628.1"/>
    <property type="molecule type" value="Genomic_DNA"/>
</dbReference>
<evidence type="ECO:0000256" key="4">
    <source>
        <dbReference type="ARBA" id="ARBA00022692"/>
    </source>
</evidence>
<dbReference type="AlphaFoldDB" id="A0A6J6NX03"/>
<feature type="compositionally biased region" description="Low complexity" evidence="8">
    <location>
        <begin position="30"/>
        <end position="40"/>
    </location>
</feature>
<dbReference type="GO" id="GO:0016020">
    <property type="term" value="C:membrane"/>
    <property type="evidence" value="ECO:0007669"/>
    <property type="project" value="UniProtKB-SubCell"/>
</dbReference>
<proteinExistence type="predicted"/>
<dbReference type="EMBL" id="CAFBLR010000069">
    <property type="protein sequence ID" value="CAB4873274.1"/>
    <property type="molecule type" value="Genomic_DNA"/>
</dbReference>
<evidence type="ECO:0000256" key="6">
    <source>
        <dbReference type="ARBA" id="ARBA00023136"/>
    </source>
</evidence>
<gene>
    <name evidence="11" type="ORF">UFOPK2602_00013</name>
    <name evidence="12" type="ORF">UFOPK2806_01048</name>
    <name evidence="13" type="ORF">UFOPK3417_00861</name>
    <name evidence="14" type="ORF">UFOPK4306_02270</name>
</gene>
<feature type="region of interest" description="Disordered" evidence="8">
    <location>
        <begin position="1"/>
        <end position="113"/>
    </location>
</feature>
<evidence type="ECO:0000256" key="8">
    <source>
        <dbReference type="SAM" id="MobiDB-lite"/>
    </source>
</evidence>
<evidence type="ECO:0000256" key="1">
    <source>
        <dbReference type="ARBA" id="ARBA00004370"/>
    </source>
</evidence>
<evidence type="ECO:0000313" key="11">
    <source>
        <dbReference type="EMBL" id="CAB4691169.1"/>
    </source>
</evidence>
<organism evidence="11">
    <name type="scientific">freshwater metagenome</name>
    <dbReference type="NCBI Taxonomy" id="449393"/>
    <lineage>
        <taxon>unclassified sequences</taxon>
        <taxon>metagenomes</taxon>
        <taxon>ecological metagenomes</taxon>
    </lineage>
</organism>
<dbReference type="InterPro" id="IPR034746">
    <property type="entry name" value="POTRA"/>
</dbReference>
<dbReference type="PROSITE" id="PS51779">
    <property type="entry name" value="POTRA"/>
    <property type="match status" value="1"/>
</dbReference>
<evidence type="ECO:0000256" key="3">
    <source>
        <dbReference type="ARBA" id="ARBA00022618"/>
    </source>
</evidence>
<dbReference type="InterPro" id="IPR026579">
    <property type="entry name" value="FtsQ"/>
</dbReference>
<evidence type="ECO:0000313" key="13">
    <source>
        <dbReference type="EMBL" id="CAB4873274.1"/>
    </source>
</evidence>
<sequence>MSEADGSQPPKRRTIVIGEPSLDLAPGTGPIIDPLLIPLPDDNRPDANRTTTAMALPDGDTTVTLADPPSAGGGPRTVVIGGSDEDDLPDPSYTAQSSRSPDDPRGPRVHPRLKARRLAVRQQAGRRRILWSAVAGVFVMISLATIGVLATPLFAISNIKVSGLVYSDQESVSGITASIRNKPILTADLNSVKRRLLALPWVKYATVQMQFPHTVTIQIAERTPVAAFLGEDNLWRPIDPEGRVIDVLEGRPVDYMPIYGLGPALKAGESSAEYARVAQLITALPPALRAIVKVFEVDQQYNVSMTIRISKRGDTLVDLCAARDLDVLQVVSLTAFLNTKVNPKQAPPGRITACRADLITTSES</sequence>
<dbReference type="EMBL" id="CAEZXX010000001">
    <property type="protein sequence ID" value="CAB4691169.1"/>
    <property type="molecule type" value="Genomic_DNA"/>
</dbReference>
<keyword evidence="2" id="KW-1003">Cell membrane</keyword>
<evidence type="ECO:0000256" key="2">
    <source>
        <dbReference type="ARBA" id="ARBA00022475"/>
    </source>
</evidence>